<dbReference type="GO" id="GO:0005975">
    <property type="term" value="P:carbohydrate metabolic process"/>
    <property type="evidence" value="ECO:0007669"/>
    <property type="project" value="InterPro"/>
</dbReference>
<dbReference type="GO" id="GO:0016853">
    <property type="term" value="F:isomerase activity"/>
    <property type="evidence" value="ECO:0007669"/>
    <property type="project" value="UniProtKB-KW"/>
</dbReference>
<keyword evidence="3 4" id="KW-0378">Hydrolase</keyword>
<evidence type="ECO:0000259" key="5">
    <source>
        <dbReference type="Pfam" id="PF01182"/>
    </source>
</evidence>
<gene>
    <name evidence="6" type="ORF">SARC_02689</name>
</gene>
<evidence type="ECO:0000256" key="2">
    <source>
        <dbReference type="ARBA" id="ARBA00005526"/>
    </source>
</evidence>
<dbReference type="AlphaFoldDB" id="A0A0L0G872"/>
<accession>A0A0L0G872</accession>
<keyword evidence="7" id="KW-1185">Reference proteome</keyword>
<evidence type="ECO:0000313" key="7">
    <source>
        <dbReference type="Proteomes" id="UP000054560"/>
    </source>
</evidence>
<dbReference type="SUPFAM" id="SSF100950">
    <property type="entry name" value="NagB/RpiA/CoA transferase-like"/>
    <property type="match status" value="1"/>
</dbReference>
<dbReference type="InterPro" id="IPR037171">
    <property type="entry name" value="NagB/RpiA_transferase-like"/>
</dbReference>
<dbReference type="InterPro" id="IPR018321">
    <property type="entry name" value="Glucosamine6P_isomerase_CS"/>
</dbReference>
<reference evidence="6 7" key="1">
    <citation type="submission" date="2011-02" db="EMBL/GenBank/DDBJ databases">
        <title>The Genome Sequence of Sphaeroforma arctica JP610.</title>
        <authorList>
            <consortium name="The Broad Institute Genome Sequencing Platform"/>
            <person name="Russ C."/>
            <person name="Cuomo C."/>
            <person name="Young S.K."/>
            <person name="Zeng Q."/>
            <person name="Gargeya S."/>
            <person name="Alvarado L."/>
            <person name="Berlin A."/>
            <person name="Chapman S.B."/>
            <person name="Chen Z."/>
            <person name="Freedman E."/>
            <person name="Gellesch M."/>
            <person name="Goldberg J."/>
            <person name="Griggs A."/>
            <person name="Gujja S."/>
            <person name="Heilman E."/>
            <person name="Heiman D."/>
            <person name="Howarth C."/>
            <person name="Mehta T."/>
            <person name="Neiman D."/>
            <person name="Pearson M."/>
            <person name="Roberts A."/>
            <person name="Saif S."/>
            <person name="Shea T."/>
            <person name="Shenoy N."/>
            <person name="Sisk P."/>
            <person name="Stolte C."/>
            <person name="Sykes S."/>
            <person name="White J."/>
            <person name="Yandava C."/>
            <person name="Burger G."/>
            <person name="Gray M.W."/>
            <person name="Holland P.W.H."/>
            <person name="King N."/>
            <person name="Lang F.B.F."/>
            <person name="Roger A.J."/>
            <person name="Ruiz-Trillo I."/>
            <person name="Haas B."/>
            <person name="Nusbaum C."/>
            <person name="Birren B."/>
        </authorList>
    </citation>
    <scope>NUCLEOTIDE SEQUENCE [LARGE SCALE GENOMIC DNA]</scope>
    <source>
        <strain evidence="6 7">JP610</strain>
    </source>
</reference>
<dbReference type="OrthoDB" id="7663298at2759"/>
<dbReference type="GO" id="GO:0042802">
    <property type="term" value="F:identical protein binding"/>
    <property type="evidence" value="ECO:0007669"/>
    <property type="project" value="TreeGrafter"/>
</dbReference>
<dbReference type="EC" id="3.5.99.6" evidence="4"/>
<evidence type="ECO:0000256" key="3">
    <source>
        <dbReference type="ARBA" id="ARBA00022801"/>
    </source>
</evidence>
<dbReference type="PANTHER" id="PTHR11280:SF5">
    <property type="entry name" value="GLUCOSAMINE-6-PHOSPHATE ISOMERASE"/>
    <property type="match status" value="1"/>
</dbReference>
<name>A0A0L0G872_9EUKA</name>
<comment type="similarity">
    <text evidence="2 4">Belongs to the glucosamine/galactosamine-6-phosphate isomerase family.</text>
</comment>
<evidence type="ECO:0000313" key="6">
    <source>
        <dbReference type="EMBL" id="KNC85099.1"/>
    </source>
</evidence>
<dbReference type="NCBIfam" id="TIGR00502">
    <property type="entry name" value="nagB"/>
    <property type="match status" value="1"/>
</dbReference>
<dbReference type="EMBL" id="KQ241720">
    <property type="protein sequence ID" value="KNC85099.1"/>
    <property type="molecule type" value="Genomic_DNA"/>
</dbReference>
<dbReference type="Gene3D" id="3.40.50.1360">
    <property type="match status" value="1"/>
</dbReference>
<dbReference type="GO" id="GO:0006043">
    <property type="term" value="P:glucosamine catabolic process"/>
    <property type="evidence" value="ECO:0007669"/>
    <property type="project" value="TreeGrafter"/>
</dbReference>
<organism evidence="6 7">
    <name type="scientific">Sphaeroforma arctica JP610</name>
    <dbReference type="NCBI Taxonomy" id="667725"/>
    <lineage>
        <taxon>Eukaryota</taxon>
        <taxon>Ichthyosporea</taxon>
        <taxon>Ichthyophonida</taxon>
        <taxon>Sphaeroforma</taxon>
    </lineage>
</organism>
<comment type="catalytic activity">
    <reaction evidence="1 4">
        <text>alpha-D-glucosamine 6-phosphate + H2O = beta-D-fructose 6-phosphate + NH4(+)</text>
        <dbReference type="Rhea" id="RHEA:12172"/>
        <dbReference type="ChEBI" id="CHEBI:15377"/>
        <dbReference type="ChEBI" id="CHEBI:28938"/>
        <dbReference type="ChEBI" id="CHEBI:57634"/>
        <dbReference type="ChEBI" id="CHEBI:75989"/>
        <dbReference type="EC" id="3.5.99.6"/>
    </reaction>
</comment>
<keyword evidence="4" id="KW-0119">Carbohydrate metabolism</keyword>
<dbReference type="Proteomes" id="UP000054560">
    <property type="component" value="Unassembled WGS sequence"/>
</dbReference>
<dbReference type="PANTHER" id="PTHR11280">
    <property type="entry name" value="GLUCOSAMINE-6-PHOSPHATE ISOMERASE"/>
    <property type="match status" value="1"/>
</dbReference>
<evidence type="ECO:0000256" key="1">
    <source>
        <dbReference type="ARBA" id="ARBA00000644"/>
    </source>
</evidence>
<dbReference type="RefSeq" id="XP_014159001.1">
    <property type="nucleotide sequence ID" value="XM_014303526.1"/>
</dbReference>
<dbReference type="PROSITE" id="PS01161">
    <property type="entry name" value="GLC_GALNAC_ISOMERASE"/>
    <property type="match status" value="1"/>
</dbReference>
<dbReference type="InterPro" id="IPR004547">
    <property type="entry name" value="Glucosamine6P_isomerase"/>
</dbReference>
<dbReference type="Pfam" id="PF01182">
    <property type="entry name" value="Glucosamine_iso"/>
    <property type="match status" value="1"/>
</dbReference>
<evidence type="ECO:0000256" key="4">
    <source>
        <dbReference type="RuleBase" id="RU361197"/>
    </source>
</evidence>
<dbReference type="GO" id="GO:0019262">
    <property type="term" value="P:N-acetylneuraminate catabolic process"/>
    <property type="evidence" value="ECO:0007669"/>
    <property type="project" value="TreeGrafter"/>
</dbReference>
<feature type="domain" description="Glucosamine/galactosamine-6-phosphate isomerase" evidence="5">
    <location>
        <begin position="8"/>
        <end position="236"/>
    </location>
</feature>
<sequence>MFLFIEENAEQVATYAANYIKKRINDYNPGPDNYFIIGLPTGGTPIQTYQKLIEFVKAGELSFKYVKSFNMDEYVGLEEDHPQSYHTFMRENLFQHIDIDLANTNLLNGNAPDLTAECRRYEERILAEGGIDLFLGGMGNDGHVAFNEPCSSLASRTRIKTLTSDTIVANARYFDNDVSKVPKMSLTVGVGTVFDAREVLLLVTGESKALALHNCVEKGSSHMWTASVFQHHTNSTIVCDEAATMELKVKTVKYFKDTRNIINENFPSGQ</sequence>
<dbReference type="eggNOG" id="KOG3148">
    <property type="taxonomic scope" value="Eukaryota"/>
</dbReference>
<keyword evidence="6" id="KW-0413">Isomerase</keyword>
<dbReference type="GO" id="GO:0005737">
    <property type="term" value="C:cytoplasm"/>
    <property type="evidence" value="ECO:0007669"/>
    <property type="project" value="TreeGrafter"/>
</dbReference>
<dbReference type="GO" id="GO:0004342">
    <property type="term" value="F:glucosamine-6-phosphate deaminase activity"/>
    <property type="evidence" value="ECO:0007669"/>
    <property type="project" value="UniProtKB-UniRule"/>
</dbReference>
<dbReference type="InterPro" id="IPR006148">
    <property type="entry name" value="Glc/Gal-6P_isomerase"/>
</dbReference>
<dbReference type="HAMAP" id="MF_01241">
    <property type="entry name" value="GlcN6P_deamin"/>
    <property type="match status" value="1"/>
</dbReference>
<dbReference type="CDD" id="cd01399">
    <property type="entry name" value="GlcN6P_deaminase"/>
    <property type="match status" value="1"/>
</dbReference>
<dbReference type="STRING" id="667725.A0A0L0G872"/>
<protein>
    <recommendedName>
        <fullName evidence="4">Glucosamine-6-phosphate isomerase</fullName>
        <ecNumber evidence="4">3.5.99.6</ecNumber>
    </recommendedName>
    <alternativeName>
        <fullName evidence="4">Glucosamine-6-phosphate isomerase</fullName>
    </alternativeName>
</protein>
<proteinExistence type="inferred from homology"/>
<dbReference type="GO" id="GO:0006046">
    <property type="term" value="P:N-acetylglucosamine catabolic process"/>
    <property type="evidence" value="ECO:0007669"/>
    <property type="project" value="TreeGrafter"/>
</dbReference>
<dbReference type="GeneID" id="25903193"/>